<dbReference type="FunFam" id="2.40.110.10:FF:000075">
    <property type="entry name" value="Acyl-coenzyme A oxidase"/>
    <property type="match status" value="1"/>
</dbReference>
<dbReference type="Gene3D" id="1.10.540.10">
    <property type="entry name" value="Acyl-CoA dehydrogenase/oxidase, N-terminal domain"/>
    <property type="match status" value="1"/>
</dbReference>
<evidence type="ECO:0000256" key="5">
    <source>
        <dbReference type="ARBA" id="ARBA00006288"/>
    </source>
</evidence>
<keyword evidence="8" id="KW-0276">Fatty acid metabolism</keyword>
<gene>
    <name evidence="18" type="primary">ACX5_3</name>
    <name evidence="18" type="ORF">BGZ99_008506</name>
</gene>
<dbReference type="Pfam" id="PF01756">
    <property type="entry name" value="ACOX"/>
    <property type="match status" value="1"/>
</dbReference>
<feature type="binding site" evidence="14">
    <location>
        <position position="199"/>
    </location>
    <ligand>
        <name>FAD</name>
        <dbReference type="ChEBI" id="CHEBI:57692"/>
    </ligand>
</feature>
<evidence type="ECO:0000256" key="14">
    <source>
        <dbReference type="PIRSR" id="PIRSR000168-2"/>
    </source>
</evidence>
<dbReference type="Pfam" id="PF22924">
    <property type="entry name" value="ACOX_C_alpha1"/>
    <property type="match status" value="1"/>
</dbReference>
<evidence type="ECO:0000256" key="7">
    <source>
        <dbReference type="ARBA" id="ARBA00022827"/>
    </source>
</evidence>
<evidence type="ECO:0000256" key="9">
    <source>
        <dbReference type="ARBA" id="ARBA00023002"/>
    </source>
</evidence>
<keyword evidence="6 12" id="KW-0285">Flavoprotein</keyword>
<dbReference type="FunFam" id="1.20.140.10:FF:000015">
    <property type="entry name" value="Acyl-coenzyme A oxidase"/>
    <property type="match status" value="1"/>
</dbReference>
<keyword evidence="7 12" id="KW-0274">FAD</keyword>
<dbReference type="FunFam" id="1.20.140.10:FF:000007">
    <property type="entry name" value="Acyl-coenzyme A oxidase"/>
    <property type="match status" value="1"/>
</dbReference>
<dbReference type="Pfam" id="PF14749">
    <property type="entry name" value="Acyl-CoA_ox_N"/>
    <property type="match status" value="1"/>
</dbReference>
<evidence type="ECO:0000256" key="13">
    <source>
        <dbReference type="PIRSR" id="PIRSR000168-1"/>
    </source>
</evidence>
<evidence type="ECO:0000259" key="15">
    <source>
        <dbReference type="Pfam" id="PF01756"/>
    </source>
</evidence>
<dbReference type="GO" id="GO:0003997">
    <property type="term" value="F:acyl-CoA oxidase activity"/>
    <property type="evidence" value="ECO:0007669"/>
    <property type="project" value="UniProtKB-EC"/>
</dbReference>
<dbReference type="InterPro" id="IPR036250">
    <property type="entry name" value="AcylCo_DH-like_C"/>
</dbReference>
<proteinExistence type="inferred from homology"/>
<dbReference type="Proteomes" id="UP000738325">
    <property type="component" value="Unassembled WGS sequence"/>
</dbReference>
<dbReference type="PANTHER" id="PTHR10909">
    <property type="entry name" value="ELECTRON TRANSPORT OXIDOREDUCTASE"/>
    <property type="match status" value="1"/>
</dbReference>
<dbReference type="InterPro" id="IPR046373">
    <property type="entry name" value="Acyl-CoA_Oxase/DH_mid-dom_sf"/>
</dbReference>
<protein>
    <recommendedName>
        <fullName evidence="12">Acyl-coenzyme A oxidase</fullName>
    </recommendedName>
</protein>
<evidence type="ECO:0000256" key="8">
    <source>
        <dbReference type="ARBA" id="ARBA00022832"/>
    </source>
</evidence>
<dbReference type="SUPFAM" id="SSF56645">
    <property type="entry name" value="Acyl-CoA dehydrogenase NM domain-like"/>
    <property type="match status" value="1"/>
</dbReference>
<dbReference type="InterPro" id="IPR002655">
    <property type="entry name" value="Acyl-CoA_oxidase_C"/>
</dbReference>
<reference evidence="18" key="1">
    <citation type="journal article" date="2020" name="Fungal Divers.">
        <title>Resolving the Mortierellaceae phylogeny through synthesis of multi-gene phylogenetics and phylogenomics.</title>
        <authorList>
            <person name="Vandepol N."/>
            <person name="Liber J."/>
            <person name="Desiro A."/>
            <person name="Na H."/>
            <person name="Kennedy M."/>
            <person name="Barry K."/>
            <person name="Grigoriev I.V."/>
            <person name="Miller A.N."/>
            <person name="O'Donnell K."/>
            <person name="Stajich J.E."/>
            <person name="Bonito G."/>
        </authorList>
    </citation>
    <scope>NUCLEOTIDE SEQUENCE</scope>
    <source>
        <strain evidence="18">REB-010B</strain>
    </source>
</reference>
<feature type="domain" description="Acyl-CoA oxidase C-alpha1" evidence="17">
    <location>
        <begin position="289"/>
        <end position="457"/>
    </location>
</feature>
<feature type="active site" description="Proton acceptor" evidence="13">
    <location>
        <position position="442"/>
    </location>
</feature>
<dbReference type="GO" id="GO:0005777">
    <property type="term" value="C:peroxisome"/>
    <property type="evidence" value="ECO:0007669"/>
    <property type="project" value="UniProtKB-SubCell"/>
</dbReference>
<dbReference type="SUPFAM" id="SSF47203">
    <property type="entry name" value="Acyl-CoA dehydrogenase C-terminal domain-like"/>
    <property type="match status" value="2"/>
</dbReference>
<dbReference type="PIRSF" id="PIRSF000168">
    <property type="entry name" value="Acyl-CoA_oxidase"/>
    <property type="match status" value="1"/>
</dbReference>
<comment type="subcellular location">
    <subcellularLocation>
        <location evidence="3">Peroxisome</location>
    </subcellularLocation>
</comment>
<dbReference type="InterPro" id="IPR012258">
    <property type="entry name" value="Acyl-CoA_oxidase"/>
</dbReference>
<feature type="binding site" evidence="14">
    <location>
        <position position="160"/>
    </location>
    <ligand>
        <name>FAD</name>
        <dbReference type="ChEBI" id="CHEBI:57692"/>
    </ligand>
</feature>
<evidence type="ECO:0000256" key="2">
    <source>
        <dbReference type="ARBA" id="ARBA00001974"/>
    </source>
</evidence>
<evidence type="ECO:0000256" key="11">
    <source>
        <dbReference type="ARBA" id="ARBA00023140"/>
    </source>
</evidence>
<dbReference type="GO" id="GO:0005504">
    <property type="term" value="F:fatty acid binding"/>
    <property type="evidence" value="ECO:0007669"/>
    <property type="project" value="TreeGrafter"/>
</dbReference>
<evidence type="ECO:0000259" key="16">
    <source>
        <dbReference type="Pfam" id="PF14749"/>
    </source>
</evidence>
<evidence type="ECO:0000313" key="19">
    <source>
        <dbReference type="Proteomes" id="UP000738325"/>
    </source>
</evidence>
<evidence type="ECO:0000256" key="12">
    <source>
        <dbReference type="PIRNR" id="PIRNR000168"/>
    </source>
</evidence>
<keyword evidence="19" id="KW-1185">Reference proteome</keyword>
<feature type="domain" description="Acyl-CoA oxidase C-terminal" evidence="15">
    <location>
        <begin position="502"/>
        <end position="677"/>
    </location>
</feature>
<dbReference type="Gene3D" id="1.20.140.10">
    <property type="entry name" value="Butyryl-CoA Dehydrogenase, subunit A, domain 3"/>
    <property type="match status" value="2"/>
</dbReference>
<dbReference type="OrthoDB" id="538336at2759"/>
<evidence type="ECO:0000313" key="18">
    <source>
        <dbReference type="EMBL" id="KAG0313907.1"/>
    </source>
</evidence>
<comment type="cofactor">
    <cofactor evidence="2">
        <name>FAD</name>
        <dbReference type="ChEBI" id="CHEBI:57692"/>
    </cofactor>
</comment>
<evidence type="ECO:0000256" key="10">
    <source>
        <dbReference type="ARBA" id="ARBA00023098"/>
    </source>
</evidence>
<evidence type="ECO:0000256" key="4">
    <source>
        <dbReference type="ARBA" id="ARBA00004846"/>
    </source>
</evidence>
<keyword evidence="9" id="KW-0560">Oxidoreductase</keyword>
<evidence type="ECO:0000256" key="3">
    <source>
        <dbReference type="ARBA" id="ARBA00004275"/>
    </source>
</evidence>
<dbReference type="EMBL" id="JAAAIP010000662">
    <property type="protein sequence ID" value="KAG0313907.1"/>
    <property type="molecule type" value="Genomic_DNA"/>
</dbReference>
<keyword evidence="10" id="KW-0443">Lipid metabolism</keyword>
<comment type="catalytic activity">
    <reaction evidence="1">
        <text>a 2,3-saturated acyl-CoA + O2 = a (2E)-enoyl-CoA + H2O2</text>
        <dbReference type="Rhea" id="RHEA:38959"/>
        <dbReference type="ChEBI" id="CHEBI:15379"/>
        <dbReference type="ChEBI" id="CHEBI:16240"/>
        <dbReference type="ChEBI" id="CHEBI:58856"/>
        <dbReference type="ChEBI" id="CHEBI:65111"/>
        <dbReference type="EC" id="1.3.3.6"/>
    </reaction>
</comment>
<dbReference type="GO" id="GO:0071949">
    <property type="term" value="F:FAD binding"/>
    <property type="evidence" value="ECO:0007669"/>
    <property type="project" value="InterPro"/>
</dbReference>
<dbReference type="PANTHER" id="PTHR10909:SF250">
    <property type="entry name" value="PEROXISOMAL ACYL-COENZYME A OXIDASE 1"/>
    <property type="match status" value="1"/>
</dbReference>
<comment type="similarity">
    <text evidence="5 12">Belongs to the acyl-CoA oxidase family.</text>
</comment>
<dbReference type="InterPro" id="IPR037069">
    <property type="entry name" value="AcylCoA_DH/ox_N_sf"/>
</dbReference>
<evidence type="ECO:0000256" key="6">
    <source>
        <dbReference type="ARBA" id="ARBA00022630"/>
    </source>
</evidence>
<comment type="caution">
    <text evidence="18">The sequence shown here is derived from an EMBL/GenBank/DDBJ whole genome shotgun (WGS) entry which is preliminary data.</text>
</comment>
<dbReference type="InterPro" id="IPR009100">
    <property type="entry name" value="AcylCoA_DH/oxidase_NM_dom_sf"/>
</dbReference>
<comment type="pathway">
    <text evidence="4">Lipid metabolism; peroxisomal fatty acid beta-oxidation.</text>
</comment>
<name>A0A9P6UPK9_9FUNG</name>
<organism evidence="18 19">
    <name type="scientific">Dissophora globulifera</name>
    <dbReference type="NCBI Taxonomy" id="979702"/>
    <lineage>
        <taxon>Eukaryota</taxon>
        <taxon>Fungi</taxon>
        <taxon>Fungi incertae sedis</taxon>
        <taxon>Mucoromycota</taxon>
        <taxon>Mortierellomycotina</taxon>
        <taxon>Mortierellomycetes</taxon>
        <taxon>Mortierellales</taxon>
        <taxon>Mortierellaceae</taxon>
        <taxon>Dissophora</taxon>
    </lineage>
</organism>
<dbReference type="AlphaFoldDB" id="A0A9P6UPK9"/>
<dbReference type="InterPro" id="IPR055060">
    <property type="entry name" value="ACOX_C_alpha1"/>
</dbReference>
<accession>A0A9P6UPK9</accession>
<dbReference type="InterPro" id="IPR029320">
    <property type="entry name" value="Acyl-CoA_ox_N"/>
</dbReference>
<evidence type="ECO:0000259" key="17">
    <source>
        <dbReference type="Pfam" id="PF22924"/>
    </source>
</evidence>
<dbReference type="GO" id="GO:0055088">
    <property type="term" value="P:lipid homeostasis"/>
    <property type="evidence" value="ECO:0007669"/>
    <property type="project" value="TreeGrafter"/>
</dbReference>
<evidence type="ECO:0000256" key="1">
    <source>
        <dbReference type="ARBA" id="ARBA00001201"/>
    </source>
</evidence>
<sequence>MPESQQSNDLAVARAKATFPVAELTRYIHGSDQQAARRKELANLVANDPVFKRDGRQVAISPTKNNARNRNLMPLIGLSRVQEVKQGLAMSLRLYQLKEEHNLTKEEMLTCMEFVDETLPITLHETAFIPIIYAQGSDEQAKYWGPLAEKLQIIGCYAQTELGHGSNLSELETTATLNKDTDEWIIHSTTFTASKWWIGGLGVIGTHALIQARLIIDGKDYGAHGFIVPIRSLKDHRPFPGVKVGDIGPKAYGGFAKVDNGCKENMLMRFAKVTRDGQYIKPPHDKLAYGSMVLLRSTMIRAASLVLARAATIATRYTTVRRQFNVPTSRRDAANPKLETQVINYPMVQARILPIIAQVYATLAASKKMRSMYDDMLAELMVGDISSLAEVHAISSALKSTCTTLSATGVEDCRKLMGGHGYSYFSGISHIWASYVPSNTYEGDNFLLTQQTARYMLKQIKLATTDPDKVTPFSKYVIKTVDQDAFQAERCCVQDASDWLKPEIQLAAFEHRAGRFVVDLAVAAMPKDTIWSDLNLECWRLSHAHAQYVLARSTVEGVAHAMEQGLSRKTVLVLKRLSDLFALHTIQAALGDYLEDYYLSPSQCQSLRLQIKSLQTALADDAVTLMDAFDFTDHYLGSALGAADGNAYQHLWDTVQREEINQTEVVDGYKEYIVPLLTRHGAAKI</sequence>
<feature type="domain" description="Acyl-coenzyme A oxidase N-terminal" evidence="16">
    <location>
        <begin position="75"/>
        <end position="154"/>
    </location>
</feature>
<dbReference type="GO" id="GO:0033540">
    <property type="term" value="P:fatty acid beta-oxidation using acyl-CoA oxidase"/>
    <property type="evidence" value="ECO:0007669"/>
    <property type="project" value="TreeGrafter"/>
</dbReference>
<keyword evidence="11" id="KW-0576">Peroxisome</keyword>
<dbReference type="Gene3D" id="2.40.110.10">
    <property type="entry name" value="Butyryl-CoA Dehydrogenase, subunit A, domain 2"/>
    <property type="match status" value="1"/>
</dbReference>